<dbReference type="InterPro" id="IPR008271">
    <property type="entry name" value="Ser/Thr_kinase_AS"/>
</dbReference>
<keyword evidence="3" id="KW-0808">Transferase</keyword>
<evidence type="ECO:0000313" key="13">
    <source>
        <dbReference type="RefSeq" id="XP_065648768.1"/>
    </source>
</evidence>
<evidence type="ECO:0000256" key="6">
    <source>
        <dbReference type="ARBA" id="ARBA00022840"/>
    </source>
</evidence>
<keyword evidence="5 13" id="KW-0418">Kinase</keyword>
<keyword evidence="12" id="KW-1185">Reference proteome</keyword>
<name>A0ABM4BIA1_HYDVU</name>
<feature type="binding site" evidence="9">
    <location>
        <position position="73"/>
    </location>
    <ligand>
        <name>ATP</name>
        <dbReference type="ChEBI" id="CHEBI:30616"/>
    </ligand>
</feature>
<dbReference type="InterPro" id="IPR000719">
    <property type="entry name" value="Prot_kinase_dom"/>
</dbReference>
<accession>A0ABM4BIA1</accession>
<comment type="similarity">
    <text evidence="10">Belongs to the protein kinase superfamily.</text>
</comment>
<comment type="catalytic activity">
    <reaction evidence="8">
        <text>L-seryl-[protein] + ATP = O-phospho-L-seryl-[protein] + ADP + H(+)</text>
        <dbReference type="Rhea" id="RHEA:17989"/>
        <dbReference type="Rhea" id="RHEA-COMP:9863"/>
        <dbReference type="Rhea" id="RHEA-COMP:11604"/>
        <dbReference type="ChEBI" id="CHEBI:15378"/>
        <dbReference type="ChEBI" id="CHEBI:29999"/>
        <dbReference type="ChEBI" id="CHEBI:30616"/>
        <dbReference type="ChEBI" id="CHEBI:83421"/>
        <dbReference type="ChEBI" id="CHEBI:456216"/>
        <dbReference type="EC" id="2.7.11.1"/>
    </reaction>
</comment>
<comment type="catalytic activity">
    <reaction evidence="7">
        <text>L-threonyl-[protein] + ATP = O-phospho-L-threonyl-[protein] + ADP + H(+)</text>
        <dbReference type="Rhea" id="RHEA:46608"/>
        <dbReference type="Rhea" id="RHEA-COMP:11060"/>
        <dbReference type="Rhea" id="RHEA-COMP:11605"/>
        <dbReference type="ChEBI" id="CHEBI:15378"/>
        <dbReference type="ChEBI" id="CHEBI:30013"/>
        <dbReference type="ChEBI" id="CHEBI:30616"/>
        <dbReference type="ChEBI" id="CHEBI:61977"/>
        <dbReference type="ChEBI" id="CHEBI:456216"/>
        <dbReference type="EC" id="2.7.11.1"/>
    </reaction>
</comment>
<dbReference type="SMART" id="SM00220">
    <property type="entry name" value="S_TKc"/>
    <property type="match status" value="1"/>
</dbReference>
<dbReference type="Gene3D" id="3.30.200.20">
    <property type="entry name" value="Phosphorylase Kinase, domain 1"/>
    <property type="match status" value="1"/>
</dbReference>
<evidence type="ECO:0000256" key="5">
    <source>
        <dbReference type="ARBA" id="ARBA00022777"/>
    </source>
</evidence>
<dbReference type="PANTHER" id="PTHR44329:SF285">
    <property type="entry name" value="V-MOS MOLONEY MURINE SARCOMA VIRAL ONCO HOMOLOG"/>
    <property type="match status" value="1"/>
</dbReference>
<protein>
    <recommendedName>
        <fullName evidence="1">non-specific serine/threonine protein kinase</fullName>
        <ecNumber evidence="1">2.7.11.1</ecNumber>
    </recommendedName>
</protein>
<dbReference type="InterPro" id="IPR017441">
    <property type="entry name" value="Protein_kinase_ATP_BS"/>
</dbReference>
<dbReference type="PROSITE" id="PS00107">
    <property type="entry name" value="PROTEIN_KINASE_ATP"/>
    <property type="match status" value="1"/>
</dbReference>
<evidence type="ECO:0000256" key="9">
    <source>
        <dbReference type="PROSITE-ProRule" id="PRU10141"/>
    </source>
</evidence>
<dbReference type="SUPFAM" id="SSF56112">
    <property type="entry name" value="Protein kinase-like (PK-like)"/>
    <property type="match status" value="1"/>
</dbReference>
<dbReference type="GeneID" id="100215292"/>
<keyword evidence="4 9" id="KW-0547">Nucleotide-binding</keyword>
<organism evidence="12 13">
    <name type="scientific">Hydra vulgaris</name>
    <name type="common">Hydra</name>
    <name type="synonym">Hydra attenuata</name>
    <dbReference type="NCBI Taxonomy" id="6087"/>
    <lineage>
        <taxon>Eukaryota</taxon>
        <taxon>Metazoa</taxon>
        <taxon>Cnidaria</taxon>
        <taxon>Hydrozoa</taxon>
        <taxon>Hydroidolina</taxon>
        <taxon>Anthoathecata</taxon>
        <taxon>Aplanulata</taxon>
        <taxon>Hydridae</taxon>
        <taxon>Hydra</taxon>
    </lineage>
</organism>
<evidence type="ECO:0000256" key="3">
    <source>
        <dbReference type="ARBA" id="ARBA00022679"/>
    </source>
</evidence>
<dbReference type="PIRSF" id="PIRSF000654">
    <property type="entry name" value="Integrin-linked_kinase"/>
    <property type="match status" value="1"/>
</dbReference>
<dbReference type="InterPro" id="IPR011009">
    <property type="entry name" value="Kinase-like_dom_sf"/>
</dbReference>
<proteinExistence type="inferred from homology"/>
<dbReference type="EC" id="2.7.11.1" evidence="1"/>
<evidence type="ECO:0000313" key="12">
    <source>
        <dbReference type="Proteomes" id="UP001652625"/>
    </source>
</evidence>
<feature type="domain" description="Protein kinase" evidence="11">
    <location>
        <begin position="46"/>
        <end position="320"/>
    </location>
</feature>
<gene>
    <name evidence="13" type="primary">LOC100215292</name>
</gene>
<dbReference type="RefSeq" id="XP_065648768.1">
    <property type="nucleotide sequence ID" value="XM_065792696.1"/>
</dbReference>
<dbReference type="Gene3D" id="1.10.510.10">
    <property type="entry name" value="Transferase(Phosphotransferase) domain 1"/>
    <property type="match status" value="1"/>
</dbReference>
<dbReference type="GO" id="GO:0016301">
    <property type="term" value="F:kinase activity"/>
    <property type="evidence" value="ECO:0007669"/>
    <property type="project" value="UniProtKB-KW"/>
</dbReference>
<evidence type="ECO:0000256" key="4">
    <source>
        <dbReference type="ARBA" id="ARBA00022741"/>
    </source>
</evidence>
<evidence type="ECO:0000256" key="1">
    <source>
        <dbReference type="ARBA" id="ARBA00012513"/>
    </source>
</evidence>
<keyword evidence="2 10" id="KW-0723">Serine/threonine-protein kinase</keyword>
<dbReference type="PROSITE" id="PS50011">
    <property type="entry name" value="PROTEIN_KINASE_DOM"/>
    <property type="match status" value="1"/>
</dbReference>
<evidence type="ECO:0000256" key="10">
    <source>
        <dbReference type="RuleBase" id="RU000304"/>
    </source>
</evidence>
<keyword evidence="6 9" id="KW-0067">ATP-binding</keyword>
<reference evidence="13" key="1">
    <citation type="submission" date="2025-08" db="UniProtKB">
        <authorList>
            <consortium name="RefSeq"/>
        </authorList>
    </citation>
    <scope>IDENTIFICATION</scope>
</reference>
<evidence type="ECO:0000256" key="8">
    <source>
        <dbReference type="ARBA" id="ARBA00048679"/>
    </source>
</evidence>
<evidence type="ECO:0000259" key="11">
    <source>
        <dbReference type="PROSITE" id="PS50011"/>
    </source>
</evidence>
<dbReference type="InterPro" id="IPR051681">
    <property type="entry name" value="Ser/Thr_Kinases-Pseudokinases"/>
</dbReference>
<dbReference type="Pfam" id="PF00069">
    <property type="entry name" value="Pkinase"/>
    <property type="match status" value="1"/>
</dbReference>
<dbReference type="Proteomes" id="UP001652625">
    <property type="component" value="Chromosome 03"/>
</dbReference>
<evidence type="ECO:0000256" key="7">
    <source>
        <dbReference type="ARBA" id="ARBA00047899"/>
    </source>
</evidence>
<dbReference type="PROSITE" id="PS00108">
    <property type="entry name" value="PROTEIN_KINASE_ST"/>
    <property type="match status" value="1"/>
</dbReference>
<dbReference type="PANTHER" id="PTHR44329">
    <property type="entry name" value="SERINE/THREONINE-PROTEIN KINASE TNNI3K-RELATED"/>
    <property type="match status" value="1"/>
</dbReference>
<evidence type="ECO:0000256" key="2">
    <source>
        <dbReference type="ARBA" id="ARBA00022527"/>
    </source>
</evidence>
<sequence>MRCTCSIRRSYRNLNTSRGSIPDEVNCSFTEESNENLFNGEKSIRLEVGKYLGSGGFGEVFEGRCFGRKIALKRFHKNLKNPHAVSESFQAERAVMTLSHRNVVRILATTNQSIELKRDRLVLMEFAGKNNLLTIINDDKENITPFLRMRFASDIACALNYIHKQNIAHLDVKPANIMVTYKNTCKLGDFGCSKILAENGQSSPTTPTNSYLTGTLAYRSPELLKGEFPTCKADMYSYGICLWQLLTREKPYGNENMYVVIFGVVSYHLRPDITEKMECENRTYLQLVKSLWRADPLERPSAKEVIVKLRNLRTCQSPCLTSRIKARWRV</sequence>